<sequence>MRLDNHPLILRSIIILSGAYHRAELSVRSLSM</sequence>
<gene>
    <name evidence="1" type="ORF">AWB67_02216</name>
</gene>
<dbReference type="AlphaFoldDB" id="A0A158HWS3"/>
<organism evidence="1 2">
    <name type="scientific">Caballeronia terrestris</name>
    <dbReference type="NCBI Taxonomy" id="1226301"/>
    <lineage>
        <taxon>Bacteria</taxon>
        <taxon>Pseudomonadati</taxon>
        <taxon>Pseudomonadota</taxon>
        <taxon>Betaproteobacteria</taxon>
        <taxon>Burkholderiales</taxon>
        <taxon>Burkholderiaceae</taxon>
        <taxon>Caballeronia</taxon>
    </lineage>
</organism>
<proteinExistence type="predicted"/>
<comment type="caution">
    <text evidence="1">The sequence shown here is derived from an EMBL/GenBank/DDBJ whole genome shotgun (WGS) entry which is preliminary data.</text>
</comment>
<accession>A0A158HWS3</accession>
<reference evidence="1" key="1">
    <citation type="submission" date="2016-01" db="EMBL/GenBank/DDBJ databases">
        <authorList>
            <person name="Peeters C."/>
        </authorList>
    </citation>
    <scope>NUCLEOTIDE SEQUENCE [LARGE SCALE GENOMIC DNA]</scope>
    <source>
        <strain evidence="1">LMG 22937</strain>
    </source>
</reference>
<protein>
    <submittedName>
        <fullName evidence="1">Uncharacterized protein</fullName>
    </submittedName>
</protein>
<dbReference type="Proteomes" id="UP000054925">
    <property type="component" value="Unassembled WGS sequence"/>
</dbReference>
<keyword evidence="2" id="KW-1185">Reference proteome</keyword>
<evidence type="ECO:0000313" key="2">
    <source>
        <dbReference type="Proteomes" id="UP000054925"/>
    </source>
</evidence>
<dbReference type="EMBL" id="FCOL02000009">
    <property type="protein sequence ID" value="SAL48845.1"/>
    <property type="molecule type" value="Genomic_DNA"/>
</dbReference>
<evidence type="ECO:0000313" key="1">
    <source>
        <dbReference type="EMBL" id="SAL48845.1"/>
    </source>
</evidence>
<name>A0A158HWS3_9BURK</name>